<keyword evidence="2" id="KW-1185">Reference proteome</keyword>
<dbReference type="Pfam" id="PF07311">
    <property type="entry name" value="Dodecin"/>
    <property type="match status" value="1"/>
</dbReference>
<name>A0ABQ1XRP4_9PROT</name>
<organism evidence="1 2">
    <name type="scientific">Glycocaulis albus</name>
    <dbReference type="NCBI Taxonomy" id="1382801"/>
    <lineage>
        <taxon>Bacteria</taxon>
        <taxon>Pseudomonadati</taxon>
        <taxon>Pseudomonadota</taxon>
        <taxon>Alphaproteobacteria</taxon>
        <taxon>Maricaulales</taxon>
        <taxon>Maricaulaceae</taxon>
        <taxon>Glycocaulis</taxon>
    </lineage>
</organism>
<evidence type="ECO:0008006" key="3">
    <source>
        <dbReference type="Google" id="ProtNLM"/>
    </source>
</evidence>
<dbReference type="Gene3D" id="3.30.1660.10">
    <property type="entry name" value="Flavin-binding protein dodecin"/>
    <property type="match status" value="1"/>
</dbReference>
<accession>A0ABQ1XRP4</accession>
<dbReference type="PANTHER" id="PTHR39324">
    <property type="entry name" value="CALCIUM DODECIN"/>
    <property type="match status" value="1"/>
</dbReference>
<dbReference type="InterPro" id="IPR025543">
    <property type="entry name" value="Dodecin-like"/>
</dbReference>
<dbReference type="Proteomes" id="UP000648722">
    <property type="component" value="Unassembled WGS sequence"/>
</dbReference>
<dbReference type="InterPro" id="IPR036694">
    <property type="entry name" value="Dodecin-like_sf"/>
</dbReference>
<dbReference type="EMBL" id="BMFS01000006">
    <property type="protein sequence ID" value="GGH01173.1"/>
    <property type="molecule type" value="Genomic_DNA"/>
</dbReference>
<dbReference type="PANTHER" id="PTHR39324:SF1">
    <property type="entry name" value="CALCIUM DODECIN"/>
    <property type="match status" value="1"/>
</dbReference>
<dbReference type="SUPFAM" id="SSF89807">
    <property type="entry name" value="Dodecin-like"/>
    <property type="match status" value="1"/>
</dbReference>
<sequence length="68" mass="7398">MSVARVTEISATSAKSFDDAAVQGIARASKTLRNIKSAWIKEKHLSVDDGKVTAFRVNMAVTFVLDED</sequence>
<evidence type="ECO:0000313" key="2">
    <source>
        <dbReference type="Proteomes" id="UP000648722"/>
    </source>
</evidence>
<gene>
    <name evidence="1" type="ORF">GCM10007420_16540</name>
</gene>
<protein>
    <recommendedName>
        <fullName evidence="3">Dodecin domain-containing protein</fullName>
    </recommendedName>
</protein>
<comment type="caution">
    <text evidence="1">The sequence shown here is derived from an EMBL/GenBank/DDBJ whole genome shotgun (WGS) entry which is preliminary data.</text>
</comment>
<evidence type="ECO:0000313" key="1">
    <source>
        <dbReference type="EMBL" id="GGH01173.1"/>
    </source>
</evidence>
<dbReference type="InterPro" id="IPR009923">
    <property type="entry name" value="Dodecin"/>
</dbReference>
<proteinExistence type="predicted"/>
<reference evidence="2" key="1">
    <citation type="journal article" date="2019" name="Int. J. Syst. Evol. Microbiol.">
        <title>The Global Catalogue of Microorganisms (GCM) 10K type strain sequencing project: providing services to taxonomists for standard genome sequencing and annotation.</title>
        <authorList>
            <consortium name="The Broad Institute Genomics Platform"/>
            <consortium name="The Broad Institute Genome Sequencing Center for Infectious Disease"/>
            <person name="Wu L."/>
            <person name="Ma J."/>
        </authorList>
    </citation>
    <scope>NUCLEOTIDE SEQUENCE [LARGE SCALE GENOMIC DNA]</scope>
    <source>
        <strain evidence="2">CGMCC 1.12766</strain>
    </source>
</reference>
<dbReference type="RefSeq" id="WP_188452094.1">
    <property type="nucleotide sequence ID" value="NZ_BMFS01000006.1"/>
</dbReference>